<dbReference type="InterPro" id="IPR001296">
    <property type="entry name" value="Glyco_trans_1"/>
</dbReference>
<keyword evidence="4" id="KW-1185">Reference proteome</keyword>
<dbReference type="OrthoDB" id="9797829at2"/>
<dbReference type="CDD" id="cd03809">
    <property type="entry name" value="GT4_MtfB-like"/>
    <property type="match status" value="1"/>
</dbReference>
<feature type="domain" description="Glycosyl transferase family 1" evidence="2">
    <location>
        <begin position="172"/>
        <end position="330"/>
    </location>
</feature>
<accession>A0A3N6PTT3</accession>
<dbReference type="FunFam" id="3.40.50.2000:FF:000119">
    <property type="entry name" value="Glycosyl transferase group 1"/>
    <property type="match status" value="1"/>
</dbReference>
<evidence type="ECO:0000313" key="3">
    <source>
        <dbReference type="EMBL" id="RQH54567.1"/>
    </source>
</evidence>
<sequence length="362" mass="40918">MSKELLINLSVLIPKPTGISIYANNILPQLQQLNPTLLVANNISNFNCHLIPNNMTPAQGTKGHLRRLLWTQFQLSNIYKKLQANLLFSPLPEAPLFSQCRYIVMAHDLIPLRFPKPASRLTAYFKYYIPQVLNQAEHIICNSQATATDITDFFQIPPQKITPIPLGYDSQRFQFLDLPTQNYFLYLGRHDHYKNLHRLIEAFAKLPNFSEYELWFAGPTDNTYTPTLKTQIKELGLTKLVKFLDYVPDSELPKIINQAIALVFPSLWEGFGFPVLEAMACGTPVITSNISSLPEVAGDAAILVNPKNVGEITDAMNIIAKDGGERSRLSTLSLARAKEFSWKKTGLATREIIQNYLINNLR</sequence>
<dbReference type="Pfam" id="PF00534">
    <property type="entry name" value="Glycos_transf_1"/>
    <property type="match status" value="1"/>
</dbReference>
<dbReference type="SUPFAM" id="SSF53756">
    <property type="entry name" value="UDP-Glycosyltransferase/glycogen phosphorylase"/>
    <property type="match status" value="1"/>
</dbReference>
<proteinExistence type="predicted"/>
<reference evidence="3 4" key="1">
    <citation type="journal article" date="2018" name="ACS Chem. Biol.">
        <title>Ketoreductase domain dysfunction expands chemodiversity: malyngamide biosynthesis in the cyanobacterium Okeania hirsuta.</title>
        <authorList>
            <person name="Moss N.A."/>
            <person name="Leao T."/>
            <person name="Rankin M."/>
            <person name="McCullough T.M."/>
            <person name="Qu P."/>
            <person name="Korobeynikov A."/>
            <person name="Smith J.L."/>
            <person name="Gerwick L."/>
            <person name="Gerwick W.H."/>
        </authorList>
    </citation>
    <scope>NUCLEOTIDE SEQUENCE [LARGE SCALE GENOMIC DNA]</scope>
    <source>
        <strain evidence="3 4">PAB10Feb10-1</strain>
    </source>
</reference>
<dbReference type="GO" id="GO:0016757">
    <property type="term" value="F:glycosyltransferase activity"/>
    <property type="evidence" value="ECO:0007669"/>
    <property type="project" value="InterPro"/>
</dbReference>
<organism evidence="3 4">
    <name type="scientific">Okeania hirsuta</name>
    <dbReference type="NCBI Taxonomy" id="1458930"/>
    <lineage>
        <taxon>Bacteria</taxon>
        <taxon>Bacillati</taxon>
        <taxon>Cyanobacteriota</taxon>
        <taxon>Cyanophyceae</taxon>
        <taxon>Oscillatoriophycideae</taxon>
        <taxon>Oscillatoriales</taxon>
        <taxon>Microcoleaceae</taxon>
        <taxon>Okeania</taxon>
    </lineage>
</organism>
<dbReference type="PANTHER" id="PTHR46401">
    <property type="entry name" value="GLYCOSYLTRANSFERASE WBBK-RELATED"/>
    <property type="match status" value="1"/>
</dbReference>
<dbReference type="GO" id="GO:0009103">
    <property type="term" value="P:lipopolysaccharide biosynthetic process"/>
    <property type="evidence" value="ECO:0007669"/>
    <property type="project" value="TreeGrafter"/>
</dbReference>
<evidence type="ECO:0000313" key="4">
    <source>
        <dbReference type="Proteomes" id="UP000269154"/>
    </source>
</evidence>
<evidence type="ECO:0000259" key="2">
    <source>
        <dbReference type="Pfam" id="PF00534"/>
    </source>
</evidence>
<dbReference type="RefSeq" id="WP_124154231.1">
    <property type="nucleotide sequence ID" value="NZ_CAWOLW010000002.1"/>
</dbReference>
<protein>
    <submittedName>
        <fullName evidence="3">Glycosyltransferase family 1 protein</fullName>
    </submittedName>
</protein>
<dbReference type="EMBL" id="RCBY01000010">
    <property type="protein sequence ID" value="RQH54567.1"/>
    <property type="molecule type" value="Genomic_DNA"/>
</dbReference>
<comment type="caution">
    <text evidence="3">The sequence shown here is derived from an EMBL/GenBank/DDBJ whole genome shotgun (WGS) entry which is preliminary data.</text>
</comment>
<dbReference type="Proteomes" id="UP000269154">
    <property type="component" value="Unassembled WGS sequence"/>
</dbReference>
<dbReference type="Gene3D" id="3.40.50.2000">
    <property type="entry name" value="Glycogen Phosphorylase B"/>
    <property type="match status" value="2"/>
</dbReference>
<gene>
    <name evidence="3" type="ORF">D5R40_03360</name>
</gene>
<dbReference type="PANTHER" id="PTHR46401:SF2">
    <property type="entry name" value="GLYCOSYLTRANSFERASE WBBK-RELATED"/>
    <property type="match status" value="1"/>
</dbReference>
<name>A0A3N6PTT3_9CYAN</name>
<dbReference type="AlphaFoldDB" id="A0A3N6PTT3"/>
<evidence type="ECO:0000256" key="1">
    <source>
        <dbReference type="ARBA" id="ARBA00022679"/>
    </source>
</evidence>
<keyword evidence="1 3" id="KW-0808">Transferase</keyword>